<protein>
    <submittedName>
        <fullName evidence="5">Alpha/beta hydrolase</fullName>
    </submittedName>
</protein>
<evidence type="ECO:0000256" key="2">
    <source>
        <dbReference type="ARBA" id="ARBA00022729"/>
    </source>
</evidence>
<dbReference type="Proteomes" id="UP000309033">
    <property type="component" value="Unassembled WGS sequence"/>
</dbReference>
<feature type="domain" description="AB hydrolase-1" evidence="4">
    <location>
        <begin position="103"/>
        <end position="471"/>
    </location>
</feature>
<dbReference type="OrthoDB" id="3930934at2"/>
<dbReference type="InterPro" id="IPR051601">
    <property type="entry name" value="Serine_prot/Carboxylest_S33"/>
</dbReference>
<evidence type="ECO:0000256" key="1">
    <source>
        <dbReference type="ARBA" id="ARBA00010088"/>
    </source>
</evidence>
<evidence type="ECO:0000313" key="5">
    <source>
        <dbReference type="EMBL" id="TLP66240.1"/>
    </source>
</evidence>
<gene>
    <name evidence="5" type="ORF">FED44_01615</name>
</gene>
<dbReference type="EMBL" id="VANP01000001">
    <property type="protein sequence ID" value="TLP66240.1"/>
    <property type="molecule type" value="Genomic_DNA"/>
</dbReference>
<dbReference type="PANTHER" id="PTHR43248:SF29">
    <property type="entry name" value="TRIPEPTIDYL AMINOPEPTIDASE"/>
    <property type="match status" value="1"/>
</dbReference>
<keyword evidence="2" id="KW-0732">Signal</keyword>
<reference evidence="5" key="1">
    <citation type="submission" date="2019-05" db="EMBL/GenBank/DDBJ databases">
        <title>Isolation, diversity and antifungal activity of Actinobacteria from wheat.</title>
        <authorList>
            <person name="Yu B."/>
        </authorList>
    </citation>
    <scope>NUCLEOTIDE SEQUENCE [LARGE SCALE GENOMIC DNA]</scope>
    <source>
        <strain evidence="5">NEAU-HEGS1-5</strain>
    </source>
</reference>
<dbReference type="SUPFAM" id="SSF53474">
    <property type="entry name" value="alpha/beta-Hydrolases"/>
    <property type="match status" value="1"/>
</dbReference>
<dbReference type="AlphaFoldDB" id="A0A5R8ZKC5"/>
<name>A0A5R8ZKC5_9ACTN</name>
<evidence type="ECO:0000313" key="6">
    <source>
        <dbReference type="Proteomes" id="UP000309033"/>
    </source>
</evidence>
<accession>A0A5R8ZKC5</accession>
<organism evidence="5 6">
    <name type="scientific">Microbispora triticiradicis</name>
    <dbReference type="NCBI Taxonomy" id="2200763"/>
    <lineage>
        <taxon>Bacteria</taxon>
        <taxon>Bacillati</taxon>
        <taxon>Actinomycetota</taxon>
        <taxon>Actinomycetes</taxon>
        <taxon>Streptosporangiales</taxon>
        <taxon>Streptosporangiaceae</taxon>
        <taxon>Microbispora</taxon>
    </lineage>
</organism>
<comment type="similarity">
    <text evidence="1">Belongs to the peptidase S33 family.</text>
</comment>
<proteinExistence type="inferred from homology"/>
<comment type="caution">
    <text evidence="5">The sequence shown here is derived from an EMBL/GenBank/DDBJ whole genome shotgun (WGS) entry which is preliminary data.</text>
</comment>
<dbReference type="GO" id="GO:0016787">
    <property type="term" value="F:hydrolase activity"/>
    <property type="evidence" value="ECO:0007669"/>
    <property type="project" value="UniProtKB-KW"/>
</dbReference>
<evidence type="ECO:0000256" key="3">
    <source>
        <dbReference type="ARBA" id="ARBA00022801"/>
    </source>
</evidence>
<dbReference type="PANTHER" id="PTHR43248">
    <property type="entry name" value="2-SUCCINYL-6-HYDROXY-2,4-CYCLOHEXADIENE-1-CARBOXYLATE SYNTHASE"/>
    <property type="match status" value="1"/>
</dbReference>
<sequence length="537" mass="58275">MGSIDGATGAEGVHVKKILVALAAAGLSLSGVLAASPAAGAPPGAEHAPPAPAPQWTQCEGLPTGVECTKIEVPLDYRRPKGEKIKIAVSRRKATDTAHYQGVILFNPGGPGGSGLAYPAVMQTRLGPTLAAQYDLIGFDPRGVGSSEPSLSCDPHFADPVRPDYVPANITEELAWAQRSRNYAEACGRIYGDLLKNMTTADAANDMDQIRKALGQEQISYVGYSYGTYLGATYATLFPNRVRRLVLDSIVNPSRVWYEANIDQNHAFEGRAKDFFAWIAQYDSTYHLGTTGDEVEKAFYAARAKLKDTPAEGRVGPDEFDDTYLAGGYLKSRWPLLANALSRYLTAGEAAPLLAAYGTYGDSSGDDNTFAVYSAVECSDASWPRDWPRWHRDMWQSYRAAPFLSWGNAWFNAQCAFWPVRTAHEQRIDGRLVKNALFFQDTKDGATPYEGGVEMHRRFPNSRLVVMDGGGNHGLTGRGNACVDDAWKAYLTDGTLPASRPGPDLHCEPFADPVPPARAAAMNATPTQIDDWVPGER</sequence>
<dbReference type="InterPro" id="IPR029058">
    <property type="entry name" value="AB_hydrolase_fold"/>
</dbReference>
<keyword evidence="3 5" id="KW-0378">Hydrolase</keyword>
<dbReference type="Gene3D" id="3.40.50.1820">
    <property type="entry name" value="alpha/beta hydrolase"/>
    <property type="match status" value="1"/>
</dbReference>
<keyword evidence="6" id="KW-1185">Reference proteome</keyword>
<dbReference type="InterPro" id="IPR000073">
    <property type="entry name" value="AB_hydrolase_1"/>
</dbReference>
<dbReference type="Pfam" id="PF00561">
    <property type="entry name" value="Abhydrolase_1"/>
    <property type="match status" value="1"/>
</dbReference>
<evidence type="ECO:0000259" key="4">
    <source>
        <dbReference type="Pfam" id="PF00561"/>
    </source>
</evidence>